<evidence type="ECO:0000313" key="3">
    <source>
        <dbReference type="Proteomes" id="UP000245474"/>
    </source>
</evidence>
<dbReference type="GO" id="GO:0043190">
    <property type="term" value="C:ATP-binding cassette (ABC) transporter complex"/>
    <property type="evidence" value="ECO:0007669"/>
    <property type="project" value="InterPro"/>
</dbReference>
<keyword evidence="1" id="KW-0812">Transmembrane</keyword>
<name>A0A2U2N0N3_9GAMM</name>
<dbReference type="AlphaFoldDB" id="A0A2U2N0N3"/>
<dbReference type="PANTHER" id="PTHR30188">
    <property type="entry name" value="ABC TRANSPORTER PERMEASE PROTEIN-RELATED"/>
    <property type="match status" value="1"/>
</dbReference>
<dbReference type="GO" id="GO:0005548">
    <property type="term" value="F:phospholipid transporter activity"/>
    <property type="evidence" value="ECO:0007669"/>
    <property type="project" value="TreeGrafter"/>
</dbReference>
<dbReference type="InterPro" id="IPR030802">
    <property type="entry name" value="Permease_MalE"/>
</dbReference>
<evidence type="ECO:0000313" key="2">
    <source>
        <dbReference type="EMBL" id="PWG62632.1"/>
    </source>
</evidence>
<feature type="transmembrane region" description="Helical" evidence="1">
    <location>
        <begin position="219"/>
        <end position="245"/>
    </location>
</feature>
<feature type="transmembrane region" description="Helical" evidence="1">
    <location>
        <begin position="267"/>
        <end position="288"/>
    </location>
</feature>
<keyword evidence="1" id="KW-0472">Membrane</keyword>
<dbReference type="EMBL" id="QFFI01000017">
    <property type="protein sequence ID" value="PWG62632.1"/>
    <property type="molecule type" value="Genomic_DNA"/>
</dbReference>
<dbReference type="Proteomes" id="UP000245474">
    <property type="component" value="Unassembled WGS sequence"/>
</dbReference>
<organism evidence="2 3">
    <name type="scientific">Sediminicurvatus halobius</name>
    <dbReference type="NCBI Taxonomy" id="2182432"/>
    <lineage>
        <taxon>Bacteria</taxon>
        <taxon>Pseudomonadati</taxon>
        <taxon>Pseudomonadota</taxon>
        <taxon>Gammaproteobacteria</taxon>
        <taxon>Chromatiales</taxon>
        <taxon>Ectothiorhodospiraceae</taxon>
        <taxon>Sediminicurvatus</taxon>
    </lineage>
</organism>
<keyword evidence="1" id="KW-1133">Transmembrane helix</keyword>
<dbReference type="NCBIfam" id="TIGR00056">
    <property type="entry name" value="MlaE family lipid ABC transporter permease subunit"/>
    <property type="match status" value="1"/>
</dbReference>
<keyword evidence="1" id="KW-1003">Cell membrane</keyword>
<comment type="similarity">
    <text evidence="1">Belongs to the MlaE permease family.</text>
</comment>
<accession>A0A2U2N0N3</accession>
<evidence type="ECO:0000256" key="1">
    <source>
        <dbReference type="RuleBase" id="RU362044"/>
    </source>
</evidence>
<comment type="caution">
    <text evidence="2">The sequence shown here is derived from an EMBL/GenBank/DDBJ whole genome shotgun (WGS) entry which is preliminary data.</text>
</comment>
<dbReference type="InterPro" id="IPR003453">
    <property type="entry name" value="ABC_MlaE_roteobac"/>
</dbReference>
<keyword evidence="1" id="KW-0997">Cell inner membrane</keyword>
<dbReference type="Pfam" id="PF02405">
    <property type="entry name" value="MlaE"/>
    <property type="match status" value="1"/>
</dbReference>
<dbReference type="OrthoDB" id="9810518at2"/>
<reference evidence="2 3" key="1">
    <citation type="submission" date="2018-05" db="EMBL/GenBank/DDBJ databases">
        <title>Spiribacter halobius sp. nov., a moderately halophilic bacterium isolated from marine solar saltern.</title>
        <authorList>
            <person name="Zheng W.-S."/>
            <person name="Lu D.-C."/>
            <person name="Du Z.-J."/>
        </authorList>
    </citation>
    <scope>NUCLEOTIDE SEQUENCE [LARGE SCALE GENOMIC DNA]</scope>
    <source>
        <strain evidence="2 3">E85</strain>
    </source>
</reference>
<keyword evidence="3" id="KW-1185">Reference proteome</keyword>
<gene>
    <name evidence="2" type="ORF">DEM34_11590</name>
</gene>
<comment type="caution">
    <text evidence="1">Lacks conserved residue(s) required for the propagation of feature annotation.</text>
</comment>
<proteinExistence type="inferred from homology"/>
<comment type="subcellular location">
    <subcellularLocation>
        <location evidence="1">Cell inner membrane</location>
        <topology evidence="1">Multi-pass membrane protein</topology>
    </subcellularLocation>
</comment>
<dbReference type="PANTHER" id="PTHR30188:SF3">
    <property type="entry name" value="ABC TRANSPORTER PERMEASE"/>
    <property type="match status" value="1"/>
</dbReference>
<sequence length="332" mass="34601">MPPAEPRSGGWRLDLSAVSRLDSAGALLLASVRERLGGAALAGAHPAHEALLGIVAEHDRPPARPPRRPRGLEALGRRTVKAAGEGMRFLDFVGDVSVESAGRLARPGRVRWRQVVHEIERAGVTALPITGLLAFLMGIVMAYQGGTTLAAYGASIYLVDLIGITMARELGPLLAAIIVAGRTGSAYAAQIGTMRLTEELDALRSLGITPTEMLILPKLLALVVSLPLLALWSGGAGVLGGMLVAERFHGISVVTFLERLPDAVPAGMYWAGLAKAPVFAVLITLVGCHQGMSVSGSAESVGAATTQAVVQSIFLVIVADAIFSIAYQQIGL</sequence>
<feature type="transmembrane region" description="Helical" evidence="1">
    <location>
        <begin position="308"/>
        <end position="327"/>
    </location>
</feature>
<protein>
    <submittedName>
        <fullName evidence="2">Uncharacterized protein</fullName>
    </submittedName>
</protein>